<feature type="transmembrane region" description="Helical" evidence="4">
    <location>
        <begin position="308"/>
        <end position="331"/>
    </location>
</feature>
<evidence type="ECO:0000256" key="1">
    <source>
        <dbReference type="ARBA" id="ARBA00022692"/>
    </source>
</evidence>
<organism evidence="6 7">
    <name type="scientific">Devosia nitrariae</name>
    <dbReference type="NCBI Taxonomy" id="2071872"/>
    <lineage>
        <taxon>Bacteria</taxon>
        <taxon>Pseudomonadati</taxon>
        <taxon>Pseudomonadota</taxon>
        <taxon>Alphaproteobacteria</taxon>
        <taxon>Hyphomicrobiales</taxon>
        <taxon>Devosiaceae</taxon>
        <taxon>Devosia</taxon>
    </lineage>
</organism>
<dbReference type="Proteomes" id="UP001156691">
    <property type="component" value="Unassembled WGS sequence"/>
</dbReference>
<dbReference type="InterPro" id="IPR050327">
    <property type="entry name" value="Proton-linked_MCT"/>
</dbReference>
<dbReference type="InterPro" id="IPR020846">
    <property type="entry name" value="MFS_dom"/>
</dbReference>
<dbReference type="EMBL" id="BSNS01000002">
    <property type="protein sequence ID" value="GLQ53185.1"/>
    <property type="molecule type" value="Genomic_DNA"/>
</dbReference>
<evidence type="ECO:0000313" key="6">
    <source>
        <dbReference type="EMBL" id="GLQ53185.1"/>
    </source>
</evidence>
<dbReference type="RefSeq" id="WP_284338635.1">
    <property type="nucleotide sequence ID" value="NZ_BSNS01000002.1"/>
</dbReference>
<feature type="transmembrane region" description="Helical" evidence="4">
    <location>
        <begin position="352"/>
        <end position="368"/>
    </location>
</feature>
<proteinExistence type="predicted"/>
<dbReference type="Pfam" id="PF07690">
    <property type="entry name" value="MFS_1"/>
    <property type="match status" value="1"/>
</dbReference>
<comment type="caution">
    <text evidence="6">The sequence shown here is derived from an EMBL/GenBank/DDBJ whole genome shotgun (WGS) entry which is preliminary data.</text>
</comment>
<protein>
    <submittedName>
        <fullName evidence="6">MFS transporter</fullName>
    </submittedName>
</protein>
<feature type="transmembrane region" description="Helical" evidence="4">
    <location>
        <begin position="71"/>
        <end position="93"/>
    </location>
</feature>
<feature type="transmembrane region" description="Helical" evidence="4">
    <location>
        <begin position="99"/>
        <end position="126"/>
    </location>
</feature>
<evidence type="ECO:0000256" key="3">
    <source>
        <dbReference type="ARBA" id="ARBA00023136"/>
    </source>
</evidence>
<sequence>MTSRVPAAAIWALGITQIVGYGTLYYSFSVLAPAIGATFNWSPEWTFGALTIALLAGGLVSPLSGHVIDRWGAVPAMTAGSLAVGLALVLMAFAANGYLFAAALILMEAASTLVLYAAAFAALVQLGGRSAQRSITHLTLIAGFASTIFWPLTAALLSWMDWRSVYLVFAAFNVVVCAPLHLWLGRIPQYIAESDLVGTNDSGGKASVHLPQSRRSLGFALVLVAFALQGVLMSAVTLQIVPLLTTLGLGGSMVLITTVFGPAQVLSRLTNMVFGKDFPATSLAIVAAVLLPAGTMLLALTAPSTTGAVLFALLFGLGSGLTSIVSGSLPLQLFGRERYGTRLGWLSSARQIASAVAPFAMAVVMGLVGVPLSLWVVVAIGAVPIVVFAWVAAMTRSEVPGAIPKIA</sequence>
<evidence type="ECO:0000313" key="7">
    <source>
        <dbReference type="Proteomes" id="UP001156691"/>
    </source>
</evidence>
<feature type="transmembrane region" description="Helical" evidence="4">
    <location>
        <begin position="165"/>
        <end position="184"/>
    </location>
</feature>
<feature type="transmembrane region" description="Helical" evidence="4">
    <location>
        <begin position="7"/>
        <end position="25"/>
    </location>
</feature>
<feature type="domain" description="Major facilitator superfamily (MFS) profile" evidence="5">
    <location>
        <begin position="8"/>
        <end position="396"/>
    </location>
</feature>
<feature type="transmembrane region" description="Helical" evidence="4">
    <location>
        <begin position="278"/>
        <end position="302"/>
    </location>
</feature>
<dbReference type="Gene3D" id="1.20.1250.20">
    <property type="entry name" value="MFS general substrate transporter like domains"/>
    <property type="match status" value="1"/>
</dbReference>
<feature type="transmembrane region" description="Helical" evidence="4">
    <location>
        <begin position="247"/>
        <end position="266"/>
    </location>
</feature>
<keyword evidence="2 4" id="KW-1133">Transmembrane helix</keyword>
<keyword evidence="1 4" id="KW-0812">Transmembrane</keyword>
<name>A0ABQ5W0I1_9HYPH</name>
<feature type="transmembrane region" description="Helical" evidence="4">
    <location>
        <begin position="138"/>
        <end position="159"/>
    </location>
</feature>
<gene>
    <name evidence="6" type="ORF">GCM10010862_04430</name>
</gene>
<evidence type="ECO:0000256" key="4">
    <source>
        <dbReference type="SAM" id="Phobius"/>
    </source>
</evidence>
<dbReference type="SUPFAM" id="SSF103473">
    <property type="entry name" value="MFS general substrate transporter"/>
    <property type="match status" value="1"/>
</dbReference>
<feature type="transmembrane region" description="Helical" evidence="4">
    <location>
        <begin position="45"/>
        <end position="64"/>
    </location>
</feature>
<dbReference type="PANTHER" id="PTHR11360">
    <property type="entry name" value="MONOCARBOXYLATE TRANSPORTER"/>
    <property type="match status" value="1"/>
</dbReference>
<dbReference type="NCBIfam" id="NF033733">
    <property type="entry name" value="MFS_ArsK"/>
    <property type="match status" value="1"/>
</dbReference>
<reference evidence="7" key="1">
    <citation type="journal article" date="2019" name="Int. J. Syst. Evol. Microbiol.">
        <title>The Global Catalogue of Microorganisms (GCM) 10K type strain sequencing project: providing services to taxonomists for standard genome sequencing and annotation.</title>
        <authorList>
            <consortium name="The Broad Institute Genomics Platform"/>
            <consortium name="The Broad Institute Genome Sequencing Center for Infectious Disease"/>
            <person name="Wu L."/>
            <person name="Ma J."/>
        </authorList>
    </citation>
    <scope>NUCLEOTIDE SEQUENCE [LARGE SCALE GENOMIC DNA]</scope>
    <source>
        <strain evidence="7">NBRC 112416</strain>
    </source>
</reference>
<dbReference type="InterPro" id="IPR011701">
    <property type="entry name" value="MFS"/>
</dbReference>
<keyword evidence="3 4" id="KW-0472">Membrane</keyword>
<feature type="transmembrane region" description="Helical" evidence="4">
    <location>
        <begin position="374"/>
        <end position="393"/>
    </location>
</feature>
<evidence type="ECO:0000256" key="2">
    <source>
        <dbReference type="ARBA" id="ARBA00022989"/>
    </source>
</evidence>
<feature type="transmembrane region" description="Helical" evidence="4">
    <location>
        <begin position="217"/>
        <end position="241"/>
    </location>
</feature>
<accession>A0ABQ5W0I1</accession>
<dbReference type="PROSITE" id="PS50850">
    <property type="entry name" value="MFS"/>
    <property type="match status" value="1"/>
</dbReference>
<evidence type="ECO:0000259" key="5">
    <source>
        <dbReference type="PROSITE" id="PS50850"/>
    </source>
</evidence>
<dbReference type="InterPro" id="IPR036259">
    <property type="entry name" value="MFS_trans_sf"/>
</dbReference>
<keyword evidence="7" id="KW-1185">Reference proteome</keyword>